<dbReference type="HOGENOM" id="CLU_016305_0_0_1"/>
<evidence type="ECO:0000259" key="3">
    <source>
        <dbReference type="Pfam" id="PF11701"/>
    </source>
</evidence>
<dbReference type="Gene3D" id="1.25.10.10">
    <property type="entry name" value="Leucine-rich Repeat Variant"/>
    <property type="match status" value="1"/>
</dbReference>
<dbReference type="GO" id="GO:0005737">
    <property type="term" value="C:cytoplasm"/>
    <property type="evidence" value="ECO:0007669"/>
    <property type="project" value="UniProtKB-SubCell"/>
</dbReference>
<gene>
    <name evidence="4" type="ORF">BBAD15_g11012</name>
</gene>
<dbReference type="Proteomes" id="UP000030106">
    <property type="component" value="Unassembled WGS sequence"/>
</dbReference>
<protein>
    <submittedName>
        <fullName evidence="4">Ring assembly protein 3</fullName>
    </submittedName>
</protein>
<proteinExistence type="predicted"/>
<name>A0A0A2VCF6_BEABA</name>
<dbReference type="InterPro" id="IPR016024">
    <property type="entry name" value="ARM-type_fold"/>
</dbReference>
<comment type="caution">
    <text evidence="4">The sequence shown here is derived from an EMBL/GenBank/DDBJ whole genome shotgun (WGS) entry which is preliminary data.</text>
</comment>
<sequence>MATAAETIQASGPAASVQDQTLLVFARLMEGGQEDEETCRDLDLLTKMLNDDAVAKEADPAHKSICRVIDSDCVDTILCYLDMRQPDIVRGHAALTTSAYMRAAGDVASNNLRAFFLDRVQRRTYDDYIVAFCVASAAFAIVPDLTSEMFLNEGFLSSLGPLMRRQWKSRKVETACLEMLNAACMDGRCREAIQKYCVEWLEEIVEQYTMDMGRRLSEQPGLQGEEGSVSMRQHSEQVQYLAAVILAKLRAVPKPSALTDPSESRVESAVTSIEELSGLFTKMILRNEDHGKQHSIEGLAYASLQPQIKDTIIKDSELLKKLLSVLSNAPPRSPTTYGALSIFQNLTRYRPLLTEEEKKMSQLKAYANAEGKIPGLNPLDDDEHVEARCKAVFDAGITPVLVAHGKHDSAASLGIIVNIILSLTTIKSIRGQLAQQGAVKLLLVAWSNLGESRRDERRSAGQALARILISINPALLFGGTRAHPIDAAIAPLVFILPPDPASDRRDLLPTFESLMALTNLASMEGPEIAQQIIRQAWNHIEEQLLSANHLVSKAAVELVCNLMQSPQGIALYADGSAHANQRLHILLALADAEDEGTRSAAGGALAALTAFEYVVRAIVHRKRGVDVVLGMCVDDNEDLRHRGAVSILNMVSTEGRIGSEARDKIREQGGVEILKDCLKKSRRPEVVQAAAEALKPLTERQIEEIG</sequence>
<feature type="domain" description="UNC-45/Cro1/She4 central" evidence="3">
    <location>
        <begin position="72"/>
        <end position="249"/>
    </location>
</feature>
<dbReference type="Pfam" id="PF11701">
    <property type="entry name" value="UNC45-central"/>
    <property type="match status" value="1"/>
</dbReference>
<keyword evidence="2" id="KW-0963">Cytoplasm</keyword>
<dbReference type="EMBL" id="ANFO01001170">
    <property type="protein sequence ID" value="KGQ03755.1"/>
    <property type="molecule type" value="Genomic_DNA"/>
</dbReference>
<comment type="subcellular location">
    <subcellularLocation>
        <location evidence="1">Cytoplasm</location>
    </subcellularLocation>
</comment>
<dbReference type="STRING" id="1245745.A0A0A2VCF6"/>
<evidence type="ECO:0000313" key="4">
    <source>
        <dbReference type="EMBL" id="KGQ03755.1"/>
    </source>
</evidence>
<dbReference type="PANTHER" id="PTHR45994:SF1">
    <property type="entry name" value="FI21225P1"/>
    <property type="match status" value="1"/>
</dbReference>
<dbReference type="InterPro" id="IPR011989">
    <property type="entry name" value="ARM-like"/>
</dbReference>
<organism evidence="4 5">
    <name type="scientific">Beauveria bassiana D1-5</name>
    <dbReference type="NCBI Taxonomy" id="1245745"/>
    <lineage>
        <taxon>Eukaryota</taxon>
        <taxon>Fungi</taxon>
        <taxon>Dikarya</taxon>
        <taxon>Ascomycota</taxon>
        <taxon>Pezizomycotina</taxon>
        <taxon>Sordariomycetes</taxon>
        <taxon>Hypocreomycetidae</taxon>
        <taxon>Hypocreales</taxon>
        <taxon>Cordycipitaceae</taxon>
        <taxon>Beauveria</taxon>
    </lineage>
</organism>
<evidence type="ECO:0000313" key="5">
    <source>
        <dbReference type="Proteomes" id="UP000030106"/>
    </source>
</evidence>
<dbReference type="PANTHER" id="PTHR45994">
    <property type="entry name" value="FI21225P1"/>
    <property type="match status" value="1"/>
</dbReference>
<dbReference type="AlphaFoldDB" id="A0A0A2VCF6"/>
<dbReference type="InterPro" id="IPR024660">
    <property type="entry name" value="UCS_central_dom"/>
</dbReference>
<dbReference type="OrthoDB" id="5574718at2759"/>
<evidence type="ECO:0000256" key="1">
    <source>
        <dbReference type="ARBA" id="ARBA00004496"/>
    </source>
</evidence>
<reference evidence="4 5" key="1">
    <citation type="submission" date="2012-10" db="EMBL/GenBank/DDBJ databases">
        <title>Genome sequencing and analysis of entomopathogenic fungi Beauveria bassiana D1-5.</title>
        <authorList>
            <person name="Li Q."/>
            <person name="Wang L."/>
            <person name="Zhang Z."/>
            <person name="Wang Q."/>
            <person name="Ren J."/>
            <person name="Wang M."/>
            <person name="Xu W."/>
            <person name="Wang J."/>
            <person name="Lu Y."/>
            <person name="Du Q."/>
            <person name="Sun Z."/>
        </authorList>
    </citation>
    <scope>NUCLEOTIDE SEQUENCE [LARGE SCALE GENOMIC DNA]</scope>
    <source>
        <strain evidence="4 5">D1-5</strain>
    </source>
</reference>
<dbReference type="SUPFAM" id="SSF48371">
    <property type="entry name" value="ARM repeat"/>
    <property type="match status" value="1"/>
</dbReference>
<accession>A0A0A2VCF6</accession>
<dbReference type="GO" id="GO:0051879">
    <property type="term" value="F:Hsp90 protein binding"/>
    <property type="evidence" value="ECO:0007669"/>
    <property type="project" value="TreeGrafter"/>
</dbReference>
<evidence type="ECO:0000256" key="2">
    <source>
        <dbReference type="ARBA" id="ARBA00022490"/>
    </source>
</evidence>
<dbReference type="eggNOG" id="KOG4151">
    <property type="taxonomic scope" value="Eukaryota"/>
</dbReference>